<protein>
    <submittedName>
        <fullName evidence="2">Uncharacterized protein</fullName>
    </submittedName>
</protein>
<dbReference type="EMBL" id="BARW01037616">
    <property type="protein sequence ID" value="GAJ17015.1"/>
    <property type="molecule type" value="Genomic_DNA"/>
</dbReference>
<accession>X1VY71</accession>
<dbReference type="AlphaFoldDB" id="X1VY71"/>
<reference evidence="2" key="1">
    <citation type="journal article" date="2014" name="Front. Microbiol.">
        <title>High frequency of phylogenetically diverse reductive dehalogenase-homologous genes in deep subseafloor sedimentary metagenomes.</title>
        <authorList>
            <person name="Kawai M."/>
            <person name="Futagami T."/>
            <person name="Toyoda A."/>
            <person name="Takaki Y."/>
            <person name="Nishi S."/>
            <person name="Hori S."/>
            <person name="Arai W."/>
            <person name="Tsubouchi T."/>
            <person name="Morono Y."/>
            <person name="Uchiyama I."/>
            <person name="Ito T."/>
            <person name="Fujiyama A."/>
            <person name="Inagaki F."/>
            <person name="Takami H."/>
        </authorList>
    </citation>
    <scope>NUCLEOTIDE SEQUENCE</scope>
    <source>
        <strain evidence="2">Expedition CK06-06</strain>
    </source>
</reference>
<comment type="caution">
    <text evidence="2">The sequence shown here is derived from an EMBL/GenBank/DDBJ whole genome shotgun (WGS) entry which is preliminary data.</text>
</comment>
<name>X1VY71_9ZZZZ</name>
<evidence type="ECO:0000256" key="1">
    <source>
        <dbReference type="SAM" id="Coils"/>
    </source>
</evidence>
<feature type="non-terminal residue" evidence="2">
    <location>
        <position position="191"/>
    </location>
</feature>
<sequence length="191" mass="21357">LKKSTEPTGVDSETISKLKTSLKSALENIDGLTSKVEEDKEKIYGEITENFNKAIQMAEEKIEGISGTTFQSLGNLKDVFYDRIVATLDNTLDNILNKLERSEKVTSEFWEQAKTGSSITMKDIWFIRSPEAAKAHISDEISKAKMRVLLVAPQISDVDLDAIMARPPRINFRIAANIDFNNPEHAAVIQQ</sequence>
<organism evidence="2">
    <name type="scientific">marine sediment metagenome</name>
    <dbReference type="NCBI Taxonomy" id="412755"/>
    <lineage>
        <taxon>unclassified sequences</taxon>
        <taxon>metagenomes</taxon>
        <taxon>ecological metagenomes</taxon>
    </lineage>
</organism>
<evidence type="ECO:0000313" key="2">
    <source>
        <dbReference type="EMBL" id="GAJ17015.1"/>
    </source>
</evidence>
<feature type="non-terminal residue" evidence="2">
    <location>
        <position position="1"/>
    </location>
</feature>
<keyword evidence="1" id="KW-0175">Coiled coil</keyword>
<proteinExistence type="predicted"/>
<feature type="coiled-coil region" evidence="1">
    <location>
        <begin position="15"/>
        <end position="42"/>
    </location>
</feature>
<gene>
    <name evidence="2" type="ORF">S12H4_58018</name>
</gene>